<keyword evidence="8" id="KW-1185">Reference proteome</keyword>
<evidence type="ECO:0000256" key="4">
    <source>
        <dbReference type="ARBA" id="ARBA00022989"/>
    </source>
</evidence>
<dbReference type="Proteomes" id="UP000000374">
    <property type="component" value="Chromosome"/>
</dbReference>
<evidence type="ECO:0000256" key="5">
    <source>
        <dbReference type="ARBA" id="ARBA00023136"/>
    </source>
</evidence>
<feature type="transmembrane region" description="Helical" evidence="6">
    <location>
        <begin position="40"/>
        <end position="60"/>
    </location>
</feature>
<dbReference type="GO" id="GO:0005886">
    <property type="term" value="C:plasma membrane"/>
    <property type="evidence" value="ECO:0007669"/>
    <property type="project" value="UniProtKB-SubCell"/>
</dbReference>
<keyword evidence="2" id="KW-1003">Cell membrane</keyword>
<dbReference type="RefSeq" id="WP_011809439.1">
    <property type="nucleotide sequence ID" value="NC_008786.1"/>
</dbReference>
<feature type="transmembrane region" description="Helical" evidence="6">
    <location>
        <begin position="264"/>
        <end position="284"/>
    </location>
</feature>
<reference evidence="8" key="1">
    <citation type="submission" date="2006-12" db="EMBL/GenBank/DDBJ databases">
        <title>Complete sequence of chromosome 1 of Verminephrobacter eiseniae EF01-2.</title>
        <authorList>
            <person name="Copeland A."/>
            <person name="Lucas S."/>
            <person name="Lapidus A."/>
            <person name="Barry K."/>
            <person name="Detter J.C."/>
            <person name="Glavina del Rio T."/>
            <person name="Dalin E."/>
            <person name="Tice H."/>
            <person name="Pitluck S."/>
            <person name="Chertkov O."/>
            <person name="Brettin T."/>
            <person name="Bruce D."/>
            <person name="Han C."/>
            <person name="Tapia R."/>
            <person name="Gilna P."/>
            <person name="Schmutz J."/>
            <person name="Larimer F."/>
            <person name="Land M."/>
            <person name="Hauser L."/>
            <person name="Kyrpides N."/>
            <person name="Kim E."/>
            <person name="Stahl D."/>
            <person name="Richardson P."/>
        </authorList>
    </citation>
    <scope>NUCLEOTIDE SEQUENCE [LARGE SCALE GENOMIC DNA]</scope>
    <source>
        <strain evidence="8">EF01-2</strain>
    </source>
</reference>
<dbReference type="eggNOG" id="COG1172">
    <property type="taxonomic scope" value="Bacteria"/>
</dbReference>
<feature type="transmembrane region" description="Helical" evidence="6">
    <location>
        <begin position="95"/>
        <end position="114"/>
    </location>
</feature>
<dbReference type="GO" id="GO:0022857">
    <property type="term" value="F:transmembrane transporter activity"/>
    <property type="evidence" value="ECO:0007669"/>
    <property type="project" value="InterPro"/>
</dbReference>
<dbReference type="KEGG" id="vei:Veis_1677"/>
<dbReference type="CDD" id="cd06579">
    <property type="entry name" value="TM_PBP1_transp_AraH_like"/>
    <property type="match status" value="1"/>
</dbReference>
<feature type="transmembrane region" description="Helical" evidence="6">
    <location>
        <begin position="236"/>
        <end position="257"/>
    </location>
</feature>
<protein>
    <submittedName>
        <fullName evidence="7">Inner-membrane translocator</fullName>
    </submittedName>
</protein>
<dbReference type="EMBL" id="CP000542">
    <property type="protein sequence ID" value="ABM57432.1"/>
    <property type="molecule type" value="Genomic_DNA"/>
</dbReference>
<accession>A1WIH5</accession>
<dbReference type="Pfam" id="PF02653">
    <property type="entry name" value="BPD_transp_2"/>
    <property type="match status" value="1"/>
</dbReference>
<keyword evidence="5 6" id="KW-0472">Membrane</keyword>
<evidence type="ECO:0000256" key="2">
    <source>
        <dbReference type="ARBA" id="ARBA00022475"/>
    </source>
</evidence>
<feature type="transmembrane region" description="Helical" evidence="6">
    <location>
        <begin position="151"/>
        <end position="177"/>
    </location>
</feature>
<organism evidence="7 8">
    <name type="scientific">Verminephrobacter eiseniae (strain EF01-2)</name>
    <dbReference type="NCBI Taxonomy" id="391735"/>
    <lineage>
        <taxon>Bacteria</taxon>
        <taxon>Pseudomonadati</taxon>
        <taxon>Pseudomonadota</taxon>
        <taxon>Betaproteobacteria</taxon>
        <taxon>Burkholderiales</taxon>
        <taxon>Comamonadaceae</taxon>
        <taxon>Verminephrobacter</taxon>
    </lineage>
</organism>
<evidence type="ECO:0000256" key="6">
    <source>
        <dbReference type="SAM" id="Phobius"/>
    </source>
</evidence>
<evidence type="ECO:0000256" key="1">
    <source>
        <dbReference type="ARBA" id="ARBA00004651"/>
    </source>
</evidence>
<evidence type="ECO:0000256" key="3">
    <source>
        <dbReference type="ARBA" id="ARBA00022692"/>
    </source>
</evidence>
<dbReference type="STRING" id="391735.Veis_1677"/>
<dbReference type="HOGENOM" id="CLU_028880_2_1_4"/>
<keyword evidence="4 6" id="KW-1133">Transmembrane helix</keyword>
<feature type="transmembrane region" description="Helical" evidence="6">
    <location>
        <begin position="209"/>
        <end position="230"/>
    </location>
</feature>
<proteinExistence type="predicted"/>
<comment type="subcellular location">
    <subcellularLocation>
        <location evidence="1">Cell membrane</location>
        <topology evidence="1">Multi-pass membrane protein</topology>
    </subcellularLocation>
</comment>
<evidence type="ECO:0000313" key="7">
    <source>
        <dbReference type="EMBL" id="ABM57432.1"/>
    </source>
</evidence>
<keyword evidence="3 6" id="KW-0812">Transmembrane</keyword>
<feature type="transmembrane region" description="Helical" evidence="6">
    <location>
        <begin position="126"/>
        <end position="145"/>
    </location>
</feature>
<evidence type="ECO:0000313" key="8">
    <source>
        <dbReference type="Proteomes" id="UP000000374"/>
    </source>
</evidence>
<dbReference type="InterPro" id="IPR001851">
    <property type="entry name" value="ABC_transp_permease"/>
</dbReference>
<gene>
    <name evidence="7" type="ordered locus">Veis_1677</name>
</gene>
<feature type="transmembrane region" description="Helical" evidence="6">
    <location>
        <begin position="72"/>
        <end position="89"/>
    </location>
</feature>
<sequence length="322" mass="33068">MRSKLLNLALDQAPWLVLLALLAAFGMADARIVAREHLWVLLQQATPVAMLGMAVFWILLTGDIDLSAGHCVALSAVTMGTLLSAGMALTTALGTGLACCLLVGCLNGLLVAWLRIPSFIATLASMLMVQGATLIVATTGTILVLDPALRAFGAGAGAGLQPTIGFTGAVAVVSWWLSRQTRFGLKTFAVGSHPARAELAGMSVGRQKFGVFLLSSVYVFFTAVIIIARVPVVNPGVGGVSLLLDAIAAAVIGGTSLLGGRGRVGGVVCGAITISLLTAALRVLGIEPSSLDLCKGSIIVLILLGERGLHALRALAHGRFDV</sequence>
<dbReference type="OrthoDB" id="8843934at2"/>
<dbReference type="AlphaFoldDB" id="A1WIH5"/>
<dbReference type="PANTHER" id="PTHR32196">
    <property type="entry name" value="ABC TRANSPORTER PERMEASE PROTEIN YPHD-RELATED-RELATED"/>
    <property type="match status" value="1"/>
</dbReference>
<dbReference type="GeneID" id="76460286"/>
<name>A1WIH5_VEREI</name>